<dbReference type="AlphaFoldDB" id="A0AA88HD91"/>
<sequence length="844" mass="98926">MSNGLVRKGIRLGFHEDRKDIKEVDNFLFDLVGDFALHSPVLQQSHKEIKSPNELIVEECHSVDLNIDIEKRPGIRMEYIICKFVPMGLFRLRIEQLQLTNEAKQRVENLKTKEEAFKFMEDFGSHFSTGIHHYGGISIYYSSKIHDFSLKAAHGDFEKKDIKKKITKNPELARIISRGPAKHLNGVWQFLKKDFPFQSDLLRLAWIQKTDSVSDLIQSIKRKLLDETNNKGYVQSDLLRLARTKKNQNKEHLLQQIRQDIQVKELDSNAEETPEKVQKHQKTEEGKSMRELIFYIHEKIKKWYESEAMARAIVTIKTQQWPKVPTTPEYFHSLIDLLLIEIEEEDGIQAVFDIIGDFQELKKRLIKRNIEIDSKYTFFDFINKIVNLLEKSCNQGKELLSFDSFLSLLRRSFYAEEIAEDFEIYCSESQQKNIPFARPELEDIINMVNEIDNSSEIQDTINKKLWDSFINNKIFKKTIWAHLCEELCPLCKSPCLKEYNHEKNHDCFHYPGGIVGHYCWKQKSLVCQKVSEFLKHGSKSIRTQDYVSKLNDKEKFGQERFLSNYSCASAHEDKEKQKSHGELDSRKIVTLMSNGLVRKGIRLGFHEDRKDIKEVDNFLFDLVGDFALHSPVLQQSHKEIKSPNELIVEECHSVDLNIDIEKRPGIRMEYIICIVPMGLFRLRIEQLQLTNEAKQRVENLKTKEEAFKFMEDFGSHFSTGIHHYGGISIYYSSKIHDFSLKAAHGDFEKKDIKKKITKNPELARIISRGPAKHLNGVWQFLKKDFPFQSDLLRLAWIQKTDSVSDLLQSIKRKLLEEIKREKEFELNLKRKISERAKKYHQTKH</sequence>
<dbReference type="Proteomes" id="UP001187531">
    <property type="component" value="Unassembled WGS sequence"/>
</dbReference>
<reference evidence="1" key="1">
    <citation type="submission" date="2023-07" db="EMBL/GenBank/DDBJ databases">
        <title>Chromosome-level genome assembly of Artemia franciscana.</title>
        <authorList>
            <person name="Jo E."/>
        </authorList>
    </citation>
    <scope>NUCLEOTIDE SEQUENCE</scope>
    <source>
        <tissue evidence="1">Whole body</tissue>
    </source>
</reference>
<evidence type="ECO:0000313" key="2">
    <source>
        <dbReference type="Proteomes" id="UP001187531"/>
    </source>
</evidence>
<evidence type="ECO:0000313" key="1">
    <source>
        <dbReference type="EMBL" id="KAK2703426.1"/>
    </source>
</evidence>
<accession>A0AA88HD91</accession>
<gene>
    <name evidence="1" type="ORF">QYM36_018111</name>
</gene>
<dbReference type="EMBL" id="JAVRJZ010000097">
    <property type="protein sequence ID" value="KAK2703426.1"/>
    <property type="molecule type" value="Genomic_DNA"/>
</dbReference>
<protein>
    <submittedName>
        <fullName evidence="1">Uncharacterized protein</fullName>
    </submittedName>
</protein>
<organism evidence="1 2">
    <name type="scientific">Artemia franciscana</name>
    <name type="common">Brine shrimp</name>
    <name type="synonym">Artemia sanfranciscana</name>
    <dbReference type="NCBI Taxonomy" id="6661"/>
    <lineage>
        <taxon>Eukaryota</taxon>
        <taxon>Metazoa</taxon>
        <taxon>Ecdysozoa</taxon>
        <taxon>Arthropoda</taxon>
        <taxon>Crustacea</taxon>
        <taxon>Branchiopoda</taxon>
        <taxon>Anostraca</taxon>
        <taxon>Artemiidae</taxon>
        <taxon>Artemia</taxon>
    </lineage>
</organism>
<comment type="caution">
    <text evidence="1">The sequence shown here is derived from an EMBL/GenBank/DDBJ whole genome shotgun (WGS) entry which is preliminary data.</text>
</comment>
<keyword evidence="2" id="KW-1185">Reference proteome</keyword>
<proteinExistence type="predicted"/>
<name>A0AA88HD91_ARTSF</name>